<sequence>MLQVQSKADLIHDVSQFLFREARYADDHRYEDWEALWADDGVYWIPANGDDIDPERQMSIIYDNRSRIGLRVKQLLTGKRHTQEPQSRLRRIVGDIEVVKEDDRELHVACNTMIFESALRGDIIWASRNEFVLRRDGDDFRIARKKVSLVNNHKAIFTLSFLV</sequence>
<evidence type="ECO:0000313" key="3">
    <source>
        <dbReference type="EMBL" id="KWV45568.1"/>
    </source>
</evidence>
<organism evidence="3 4">
    <name type="scientific">Bradyrhizobium macuxiense</name>
    <dbReference type="NCBI Taxonomy" id="1755647"/>
    <lineage>
        <taxon>Bacteria</taxon>
        <taxon>Pseudomonadati</taxon>
        <taxon>Pseudomonadota</taxon>
        <taxon>Alphaproteobacteria</taxon>
        <taxon>Hyphomicrobiales</taxon>
        <taxon>Nitrobacteraceae</taxon>
        <taxon>Bradyrhizobium</taxon>
    </lineage>
</organism>
<name>A0A109JB10_9BRAD</name>
<keyword evidence="3" id="KW-0223">Dioxygenase</keyword>
<dbReference type="GO" id="GO:0019380">
    <property type="term" value="P:3-phenylpropionate catabolic process"/>
    <property type="evidence" value="ECO:0007669"/>
    <property type="project" value="TreeGrafter"/>
</dbReference>
<keyword evidence="2" id="KW-0560">Oxidoreductase</keyword>
<reference evidence="3 4" key="1">
    <citation type="submission" date="2015-11" db="EMBL/GenBank/DDBJ databases">
        <title>Draft Genome Sequence of the Strain BR 10303 (Bradyrhizobium sp.) isolated from nodules of Centrolobium paraense.</title>
        <authorList>
            <person name="Zelli J.E."/>
            <person name="Simoes-Araujo J.L."/>
            <person name="Barauna A.C."/>
            <person name="Silva K."/>
        </authorList>
    </citation>
    <scope>NUCLEOTIDE SEQUENCE [LARGE SCALE GENOMIC DNA]</scope>
    <source>
        <strain evidence="3 4">BR 10303</strain>
    </source>
</reference>
<dbReference type="Proteomes" id="UP000057737">
    <property type="component" value="Unassembled WGS sequence"/>
</dbReference>
<dbReference type="RefSeq" id="WP_066515393.1">
    <property type="nucleotide sequence ID" value="NZ_LNCU01000123.1"/>
</dbReference>
<proteinExistence type="inferred from homology"/>
<gene>
    <name evidence="3" type="ORF">AS156_23630</name>
</gene>
<dbReference type="Pfam" id="PF00866">
    <property type="entry name" value="Ring_hydroxyl_B"/>
    <property type="match status" value="1"/>
</dbReference>
<dbReference type="CDD" id="cd00667">
    <property type="entry name" value="ring_hydroxylating_dioxygenases_beta"/>
    <property type="match status" value="1"/>
</dbReference>
<dbReference type="SUPFAM" id="SSF54427">
    <property type="entry name" value="NTF2-like"/>
    <property type="match status" value="1"/>
</dbReference>
<dbReference type="PANTHER" id="PTHR41534">
    <property type="entry name" value="BLR3401 PROTEIN"/>
    <property type="match status" value="1"/>
</dbReference>
<dbReference type="InterPro" id="IPR032710">
    <property type="entry name" value="NTF2-like_dom_sf"/>
</dbReference>
<comment type="caution">
    <text evidence="3">The sequence shown here is derived from an EMBL/GenBank/DDBJ whole genome shotgun (WGS) entry which is preliminary data.</text>
</comment>
<dbReference type="OrthoDB" id="7446267at2"/>
<accession>A0A109JB10</accession>
<comment type="similarity">
    <text evidence="1">Belongs to the bacterial ring-hydroxylating dioxygenase beta subunit family.</text>
</comment>
<dbReference type="EMBL" id="LNCU01000123">
    <property type="protein sequence ID" value="KWV45568.1"/>
    <property type="molecule type" value="Genomic_DNA"/>
</dbReference>
<dbReference type="AlphaFoldDB" id="A0A109JB10"/>
<dbReference type="InterPro" id="IPR000391">
    <property type="entry name" value="Rng_hydr_dOase-bsu"/>
</dbReference>
<evidence type="ECO:0000313" key="4">
    <source>
        <dbReference type="Proteomes" id="UP000057737"/>
    </source>
</evidence>
<dbReference type="GO" id="GO:0051213">
    <property type="term" value="F:dioxygenase activity"/>
    <property type="evidence" value="ECO:0007669"/>
    <property type="project" value="UniProtKB-KW"/>
</dbReference>
<evidence type="ECO:0000256" key="1">
    <source>
        <dbReference type="ARBA" id="ARBA00009570"/>
    </source>
</evidence>
<keyword evidence="4" id="KW-1185">Reference proteome</keyword>
<protein>
    <submittedName>
        <fullName evidence="3">Ring-hydroxylating dioxygenase subunit beta</fullName>
    </submittedName>
</protein>
<evidence type="ECO:0000256" key="2">
    <source>
        <dbReference type="ARBA" id="ARBA00023002"/>
    </source>
</evidence>
<dbReference type="PANTHER" id="PTHR41534:SF2">
    <property type="entry name" value="3-PHENYLPROPIONATE_CINNAMIC ACID DIOXYGENASE SUBUNIT BETA"/>
    <property type="match status" value="1"/>
</dbReference>
<dbReference type="Gene3D" id="3.10.450.50">
    <property type="match status" value="1"/>
</dbReference>